<proteinExistence type="predicted"/>
<organism evidence="1 2">
    <name type="scientific">Sphingomonas aliaeris</name>
    <dbReference type="NCBI Taxonomy" id="2759526"/>
    <lineage>
        <taxon>Bacteria</taxon>
        <taxon>Pseudomonadati</taxon>
        <taxon>Pseudomonadota</taxon>
        <taxon>Alphaproteobacteria</taxon>
        <taxon>Sphingomonadales</taxon>
        <taxon>Sphingomonadaceae</taxon>
        <taxon>Sphingomonas</taxon>
    </lineage>
</organism>
<protein>
    <submittedName>
        <fullName evidence="1">Uncharacterized protein</fullName>
    </submittedName>
</protein>
<keyword evidence="2" id="KW-1185">Reference proteome</keyword>
<dbReference type="KEGG" id="sari:H5J25_05615"/>
<dbReference type="EMBL" id="CP061035">
    <property type="protein sequence ID" value="QQV78857.1"/>
    <property type="molecule type" value="Genomic_DNA"/>
</dbReference>
<reference evidence="2" key="1">
    <citation type="submission" date="2020-09" db="EMBL/GenBank/DDBJ databases">
        <title>Sphingomonas sp., a new species isolated from pork steak.</title>
        <authorList>
            <person name="Heidler von Heilborn D."/>
        </authorList>
    </citation>
    <scope>NUCLEOTIDE SEQUENCE [LARGE SCALE GENOMIC DNA]</scope>
</reference>
<dbReference type="Proteomes" id="UP000595894">
    <property type="component" value="Chromosome"/>
</dbReference>
<name>A0A974NXR8_9SPHN</name>
<sequence>MLAAIAAVSTVTPAFAKEKPPVFVVTAPVKDKPVVTIDPAKAYILLRSDNPVPLYLMKVPTAEDQALYDKTRAAAFVEARQKYEKKQASYLKAKAEAVKTPGLSVPEEPVEPTDANFEFVPFEMLASVGIGPTNRLSKSKDVSTYLQEVTPGTYRVYGQMLVMNGTAGGSCFCMGSVKFDAPAGKIVDLGVIDKADKVEKVSGDSSQPVLIGEKPLFRSAGPGETLDPRIINQTVVAAKFMPVGKLPNYFGLTITRIPEMSGVFRYDRDRMIDLTTGS</sequence>
<evidence type="ECO:0000313" key="1">
    <source>
        <dbReference type="EMBL" id="QQV78857.1"/>
    </source>
</evidence>
<dbReference type="AlphaFoldDB" id="A0A974NXR8"/>
<accession>A0A974NXR8</accession>
<gene>
    <name evidence="1" type="ORF">H5J25_05615</name>
</gene>
<evidence type="ECO:0000313" key="2">
    <source>
        <dbReference type="Proteomes" id="UP000595894"/>
    </source>
</evidence>